<dbReference type="AlphaFoldDB" id="A0A8B7BS49"/>
<evidence type="ECO:0000256" key="3">
    <source>
        <dbReference type="ARBA" id="ARBA00022723"/>
    </source>
</evidence>
<keyword evidence="4 10" id="KW-0863">Zinc-finger</keyword>
<dbReference type="InterPro" id="IPR003656">
    <property type="entry name" value="Znf_BED"/>
</dbReference>
<dbReference type="KEGG" id="pda:108511147"/>
<feature type="compositionally biased region" description="Polar residues" evidence="11">
    <location>
        <begin position="104"/>
        <end position="119"/>
    </location>
</feature>
<dbReference type="InterPro" id="IPR008906">
    <property type="entry name" value="HATC_C_dom"/>
</dbReference>
<keyword evidence="8" id="KW-0804">Transcription</keyword>
<keyword evidence="6" id="KW-0805">Transcription regulation</keyword>
<dbReference type="Pfam" id="PF02892">
    <property type="entry name" value="zf-BED"/>
    <property type="match status" value="1"/>
</dbReference>
<evidence type="ECO:0000256" key="2">
    <source>
        <dbReference type="ARBA" id="ARBA00011738"/>
    </source>
</evidence>
<evidence type="ECO:0000256" key="11">
    <source>
        <dbReference type="SAM" id="MobiDB-lite"/>
    </source>
</evidence>
<dbReference type="GO" id="GO:0008270">
    <property type="term" value="F:zinc ion binding"/>
    <property type="evidence" value="ECO:0007669"/>
    <property type="project" value="UniProtKB-KW"/>
</dbReference>
<dbReference type="RefSeq" id="XP_026658818.2">
    <property type="nucleotide sequence ID" value="XM_026803017.2"/>
</dbReference>
<dbReference type="OrthoDB" id="1087855at2759"/>
<keyword evidence="13" id="KW-1185">Reference proteome</keyword>
<evidence type="ECO:0000256" key="8">
    <source>
        <dbReference type="ARBA" id="ARBA00023163"/>
    </source>
</evidence>
<organism evidence="13 14">
    <name type="scientific">Phoenix dactylifera</name>
    <name type="common">Date palm</name>
    <dbReference type="NCBI Taxonomy" id="42345"/>
    <lineage>
        <taxon>Eukaryota</taxon>
        <taxon>Viridiplantae</taxon>
        <taxon>Streptophyta</taxon>
        <taxon>Embryophyta</taxon>
        <taxon>Tracheophyta</taxon>
        <taxon>Spermatophyta</taxon>
        <taxon>Magnoliopsida</taxon>
        <taxon>Liliopsida</taxon>
        <taxon>Arecaceae</taxon>
        <taxon>Coryphoideae</taxon>
        <taxon>Phoeniceae</taxon>
        <taxon>Phoenix</taxon>
    </lineage>
</organism>
<evidence type="ECO:0000313" key="13">
    <source>
        <dbReference type="Proteomes" id="UP000228380"/>
    </source>
</evidence>
<feature type="region of interest" description="Disordered" evidence="11">
    <location>
        <begin position="1"/>
        <end position="42"/>
    </location>
</feature>
<dbReference type="SUPFAM" id="SSF53098">
    <property type="entry name" value="Ribonuclease H-like"/>
    <property type="match status" value="1"/>
</dbReference>
<dbReference type="InterPro" id="IPR025525">
    <property type="entry name" value="hAT-like_transposase_RNase-H"/>
</dbReference>
<dbReference type="SUPFAM" id="SSF57667">
    <property type="entry name" value="beta-beta-alpha zinc fingers"/>
    <property type="match status" value="1"/>
</dbReference>
<dbReference type="SMART" id="SM00614">
    <property type="entry name" value="ZnF_BED"/>
    <property type="match status" value="1"/>
</dbReference>
<sequence length="763" mass="87408">MGSPRREVDLRTAGMEGGAEEAIEEVGESSSPPRGLGLGGGGGIAANDIENKIFTRLVGNGNGEAVSNPDFKDQLEARFSRLPHRLMSVMGSNENTAEVSRTLCSSSSQAMKPSNTDSFRASKKRRSEIWNHYSEVEDQKDKAKCNYCHFIFSANLKNGTSHLHRHTKNCKSKKSLDRRQKQLIGNVASKDGVVLNELTPYSFDQERSREDLARMIILQELPFITVEHPALQKFVRDLRPEFHVVSRTTLASDCFKAYEKEKRRLDDLFKANCGRISLTSDMWTSNQTLGYMCLTAHYITNDWKLKKHIISFKMVPSPHTGLVISDCIASCILSWNIEKRLGSITVDNLPANTIAAMELQRKFRRDLLLDGKFFHVRCCAHILNLIVKDGLKIMEGAIHRIREAVKYVKSSQARLETFMEIAKQLKMNDKKKICIDVPTHWNSTYLMLDDAIQFKDVFMRLEAQDSNFEDAPTEEDWSQGTIICNFLKVFHHITKICSQTKSPTTNLYFYEIWRIHMLLIQESKSSNAVVTMMALKMQEEFDKYWKQCSHILAVGVVLDPRYKMKLIKYCFQKIYGNGDRASFEIKKVYDVLQNLYDDYTILYGANVAHVQVEVMVSTSHGRGDESFFLQDYKKFIREKEVAQPSKSEIEMYLEEKVHSLGDQNFDILDYWRFNESKYPILSRMVRDILAIPVSTVAFESAFSTTGRVLDDFRSSLSPDMVEALICTQDWLRDTLPHLADDPPPHTNYKVEDYETAIVISTDD</sequence>
<evidence type="ECO:0000256" key="1">
    <source>
        <dbReference type="ARBA" id="ARBA00004123"/>
    </source>
</evidence>
<reference evidence="13" key="1">
    <citation type="journal article" date="2019" name="Nat. Commun.">
        <title>Genome-wide association mapping of date palm fruit traits.</title>
        <authorList>
            <person name="Hazzouri K.M."/>
            <person name="Gros-Balthazard M."/>
            <person name="Flowers J.M."/>
            <person name="Copetti D."/>
            <person name="Lemansour A."/>
            <person name="Lebrun M."/>
            <person name="Masmoudi K."/>
            <person name="Ferrand S."/>
            <person name="Dhar M.I."/>
            <person name="Fresquez Z.A."/>
            <person name="Rosas U."/>
            <person name="Zhang J."/>
            <person name="Talag J."/>
            <person name="Lee S."/>
            <person name="Kudrna D."/>
            <person name="Powell R.F."/>
            <person name="Leitch I.J."/>
            <person name="Krueger R.R."/>
            <person name="Wing R.A."/>
            <person name="Amiri K.M.A."/>
            <person name="Purugganan M.D."/>
        </authorList>
    </citation>
    <scope>NUCLEOTIDE SEQUENCE [LARGE SCALE GENOMIC DNA]</scope>
    <source>
        <strain evidence="13">cv. Khalas</strain>
    </source>
</reference>
<feature type="region of interest" description="Disordered" evidence="11">
    <location>
        <begin position="104"/>
        <end position="123"/>
    </location>
</feature>
<dbReference type="InterPro" id="IPR012337">
    <property type="entry name" value="RNaseH-like_sf"/>
</dbReference>
<evidence type="ECO:0000259" key="12">
    <source>
        <dbReference type="PROSITE" id="PS50808"/>
    </source>
</evidence>
<keyword evidence="9" id="KW-0539">Nucleus</keyword>
<evidence type="ECO:0000313" key="14">
    <source>
        <dbReference type="RefSeq" id="XP_008784138.3"/>
    </source>
</evidence>
<comment type="subunit">
    <text evidence="2">Homodimer.</text>
</comment>
<protein>
    <submittedName>
        <fullName evidence="14 15">Zinc finger BED domain-containing protein RICESLEEPER 2-like</fullName>
    </submittedName>
</protein>
<name>A0A8B7BS49_PHODC</name>
<dbReference type="GO" id="GO:0005634">
    <property type="term" value="C:nucleus"/>
    <property type="evidence" value="ECO:0007669"/>
    <property type="project" value="UniProtKB-SubCell"/>
</dbReference>
<dbReference type="InterPro" id="IPR036236">
    <property type="entry name" value="Znf_C2H2_sf"/>
</dbReference>
<dbReference type="Pfam" id="PF14372">
    <property type="entry name" value="hAT-like_RNase-H"/>
    <property type="match status" value="1"/>
</dbReference>
<dbReference type="GO" id="GO:0003677">
    <property type="term" value="F:DNA binding"/>
    <property type="evidence" value="ECO:0007669"/>
    <property type="project" value="UniProtKB-KW"/>
</dbReference>
<dbReference type="PANTHER" id="PTHR46481">
    <property type="entry name" value="ZINC FINGER BED DOMAIN-CONTAINING PROTEIN 4"/>
    <property type="match status" value="1"/>
</dbReference>
<dbReference type="GeneID" id="108511147"/>
<dbReference type="PANTHER" id="PTHR46481:SF10">
    <property type="entry name" value="ZINC FINGER BED DOMAIN-CONTAINING PROTEIN 39"/>
    <property type="match status" value="1"/>
</dbReference>
<feature type="domain" description="BED-type" evidence="12">
    <location>
        <begin position="124"/>
        <end position="187"/>
    </location>
</feature>
<keyword evidence="7" id="KW-0238">DNA-binding</keyword>
<comment type="subcellular location">
    <subcellularLocation>
        <location evidence="1">Nucleus</location>
    </subcellularLocation>
</comment>
<keyword evidence="5" id="KW-0862">Zinc</keyword>
<evidence type="ECO:0000256" key="4">
    <source>
        <dbReference type="ARBA" id="ARBA00022771"/>
    </source>
</evidence>
<evidence type="ECO:0000313" key="15">
    <source>
        <dbReference type="RefSeq" id="XP_026658818.2"/>
    </source>
</evidence>
<dbReference type="GO" id="GO:0009791">
    <property type="term" value="P:post-embryonic development"/>
    <property type="evidence" value="ECO:0007669"/>
    <property type="project" value="UniProtKB-ARBA"/>
</dbReference>
<feature type="compositionally biased region" description="Acidic residues" evidence="11">
    <location>
        <begin position="18"/>
        <end position="27"/>
    </location>
</feature>
<keyword evidence="3" id="KW-0479">Metal-binding</keyword>
<evidence type="ECO:0000256" key="5">
    <source>
        <dbReference type="ARBA" id="ARBA00022833"/>
    </source>
</evidence>
<dbReference type="Proteomes" id="UP000228380">
    <property type="component" value="Chromosome 10"/>
</dbReference>
<dbReference type="PROSITE" id="PS50808">
    <property type="entry name" value="ZF_BED"/>
    <property type="match status" value="1"/>
</dbReference>
<evidence type="ECO:0000256" key="9">
    <source>
        <dbReference type="ARBA" id="ARBA00023242"/>
    </source>
</evidence>
<dbReference type="InterPro" id="IPR052035">
    <property type="entry name" value="ZnF_BED_domain_contain"/>
</dbReference>
<evidence type="ECO:0000256" key="6">
    <source>
        <dbReference type="ARBA" id="ARBA00023015"/>
    </source>
</evidence>
<reference evidence="14 15" key="2">
    <citation type="submission" date="2025-04" db="UniProtKB">
        <authorList>
            <consortium name="RefSeq"/>
        </authorList>
    </citation>
    <scope>IDENTIFICATION</scope>
    <source>
        <tissue evidence="14 15">Young leaves</tissue>
    </source>
</reference>
<evidence type="ECO:0000256" key="7">
    <source>
        <dbReference type="ARBA" id="ARBA00023125"/>
    </source>
</evidence>
<dbReference type="RefSeq" id="XP_008784138.3">
    <property type="nucleotide sequence ID" value="XM_008785916.4"/>
</dbReference>
<proteinExistence type="predicted"/>
<dbReference type="GO" id="GO:0046983">
    <property type="term" value="F:protein dimerization activity"/>
    <property type="evidence" value="ECO:0007669"/>
    <property type="project" value="InterPro"/>
</dbReference>
<accession>A0A8B7BS49</accession>
<gene>
    <name evidence="14 15" type="primary">LOC108511147</name>
</gene>
<feature type="compositionally biased region" description="Basic and acidic residues" evidence="11">
    <location>
        <begin position="1"/>
        <end position="10"/>
    </location>
</feature>
<dbReference type="Pfam" id="PF05699">
    <property type="entry name" value="Dimer_Tnp_hAT"/>
    <property type="match status" value="1"/>
</dbReference>
<evidence type="ECO:0000256" key="10">
    <source>
        <dbReference type="PROSITE-ProRule" id="PRU00027"/>
    </source>
</evidence>